<dbReference type="EC" id="2.7.11.1" evidence="6"/>
<evidence type="ECO:0000259" key="5">
    <source>
        <dbReference type="Pfam" id="PF13657"/>
    </source>
</evidence>
<evidence type="ECO:0000256" key="2">
    <source>
        <dbReference type="ARBA" id="ARBA00022679"/>
    </source>
</evidence>
<protein>
    <submittedName>
        <fullName evidence="6">Serine/threonine-protein kinase HipA</fullName>
        <ecNumber evidence="6">2.7.11.1</ecNumber>
    </submittedName>
</protein>
<dbReference type="RefSeq" id="WP_114045539.1">
    <property type="nucleotide sequence ID" value="NZ_CP025198.1"/>
</dbReference>
<evidence type="ECO:0000259" key="4">
    <source>
        <dbReference type="Pfam" id="PF07804"/>
    </source>
</evidence>
<evidence type="ECO:0000313" key="7">
    <source>
        <dbReference type="Proteomes" id="UP000251995"/>
    </source>
</evidence>
<dbReference type="OrthoDB" id="3182374at2"/>
<keyword evidence="3 6" id="KW-0418">Kinase</keyword>
<evidence type="ECO:0000256" key="3">
    <source>
        <dbReference type="ARBA" id="ARBA00022777"/>
    </source>
</evidence>
<dbReference type="EMBL" id="CP025198">
    <property type="protein sequence ID" value="AXE39702.1"/>
    <property type="molecule type" value="Genomic_DNA"/>
</dbReference>
<dbReference type="NCBIfam" id="TIGR03071">
    <property type="entry name" value="couple_hipA"/>
    <property type="match status" value="1"/>
</dbReference>
<reference evidence="6 7" key="1">
    <citation type="submission" date="2017-12" db="EMBL/GenBank/DDBJ databases">
        <title>The whole genome sequence of the Acidipropionibacterium virtanenii sp. nov. type strain JS278.</title>
        <authorList>
            <person name="Laine P."/>
            <person name="Deptula P."/>
            <person name="Varmanen P."/>
            <person name="Auvinen P."/>
        </authorList>
    </citation>
    <scope>NUCLEOTIDE SEQUENCE [LARGE SCALE GENOMIC DNA]</scope>
    <source>
        <strain evidence="6 7">JS278</strain>
    </source>
</reference>
<dbReference type="Proteomes" id="UP000251995">
    <property type="component" value="Chromosome"/>
</dbReference>
<evidence type="ECO:0000313" key="6">
    <source>
        <dbReference type="EMBL" id="AXE39702.1"/>
    </source>
</evidence>
<feature type="domain" description="HipA-like C-terminal" evidence="4">
    <location>
        <begin position="144"/>
        <end position="378"/>
    </location>
</feature>
<dbReference type="Pfam" id="PF13657">
    <property type="entry name" value="Couple_hipA"/>
    <property type="match status" value="1"/>
</dbReference>
<dbReference type="AlphaFoldDB" id="A0A344UWQ4"/>
<comment type="similarity">
    <text evidence="1">Belongs to the HipA Ser/Thr kinase family.</text>
</comment>
<proteinExistence type="inferred from homology"/>
<organism evidence="6 7">
    <name type="scientific">Acidipropionibacterium virtanenii</name>
    <dbReference type="NCBI Taxonomy" id="2057246"/>
    <lineage>
        <taxon>Bacteria</taxon>
        <taxon>Bacillati</taxon>
        <taxon>Actinomycetota</taxon>
        <taxon>Actinomycetes</taxon>
        <taxon>Propionibacteriales</taxon>
        <taxon>Propionibacteriaceae</taxon>
        <taxon>Acidipropionibacterium</taxon>
    </lineage>
</organism>
<dbReference type="InterPro" id="IPR017508">
    <property type="entry name" value="HipA_N1"/>
</dbReference>
<dbReference type="KEGG" id="acij:JS278_02564"/>
<dbReference type="PANTHER" id="PTHR37419:SF1">
    <property type="entry name" value="SERINE_THREONINE-PROTEIN KINASE TOXIN HIPA"/>
    <property type="match status" value="1"/>
</dbReference>
<feature type="domain" description="HipA N-terminal subdomain 1" evidence="5">
    <location>
        <begin position="5"/>
        <end position="100"/>
    </location>
</feature>
<accession>A0A344UWQ4</accession>
<sequence length="417" mass="46140">MTDVLDVYLNSRLTGRLNRDTDGSVSFDYVDSTDPTPLSLSMPKGASHHSPDVTMPWLDNLLPDNDEVRRRWATEFGERRATPFNLLRHMGADCAGAVQVVPAGEIPGQDGALTGPSETEIASHIRTLRADDAAWDFEERGGRWSLGGQQGKFALARMEDGWFLPSGRAASTHIVKVGIAAVPDSDIAEFVTMRTAALLGLPVPTVEYAQFGDQAVLVAERFDRLKMNEDVRRLHQEDLCQAMGLWRSSKYQSDGGPSSSDVVEFLERTLDPRDRDRGIHDFARALVFNWILAGTDAHAKNYALLHLGSRTILAPFYDLISTALLWPAKQVHFEGRLAMKFGGEYRLRRVDLGRCAKAASELRVPEEFLVGITKDYLTRIPDAVATALKDLSDSVADSTRARMQDAMAERLTQVNPA</sequence>
<dbReference type="GO" id="GO:0005829">
    <property type="term" value="C:cytosol"/>
    <property type="evidence" value="ECO:0007669"/>
    <property type="project" value="TreeGrafter"/>
</dbReference>
<keyword evidence="2 6" id="KW-0808">Transferase</keyword>
<keyword evidence="7" id="KW-1185">Reference proteome</keyword>
<dbReference type="PANTHER" id="PTHR37419">
    <property type="entry name" value="SERINE/THREONINE-PROTEIN KINASE TOXIN HIPA"/>
    <property type="match status" value="1"/>
</dbReference>
<dbReference type="InterPro" id="IPR052028">
    <property type="entry name" value="HipA_Ser/Thr_kinase"/>
</dbReference>
<gene>
    <name evidence="6" type="primary">hipA_2</name>
    <name evidence="6" type="ORF">JS278_02564</name>
</gene>
<name>A0A344UWQ4_9ACTN</name>
<dbReference type="Pfam" id="PF07804">
    <property type="entry name" value="HipA_C"/>
    <property type="match status" value="1"/>
</dbReference>
<dbReference type="GO" id="GO:0004674">
    <property type="term" value="F:protein serine/threonine kinase activity"/>
    <property type="evidence" value="ECO:0007669"/>
    <property type="project" value="UniProtKB-EC"/>
</dbReference>
<dbReference type="CDD" id="cd17808">
    <property type="entry name" value="HipA_Ec_like"/>
    <property type="match status" value="1"/>
</dbReference>
<dbReference type="InterPro" id="IPR012893">
    <property type="entry name" value="HipA-like_C"/>
</dbReference>
<evidence type="ECO:0000256" key="1">
    <source>
        <dbReference type="ARBA" id="ARBA00010164"/>
    </source>
</evidence>